<evidence type="ECO:0000259" key="3">
    <source>
        <dbReference type="PROSITE" id="PS50234"/>
    </source>
</evidence>
<keyword evidence="5" id="KW-1185">Reference proteome</keyword>
<keyword evidence="2" id="KW-0812">Transmembrane</keyword>
<feature type="domain" description="VWFA" evidence="3">
    <location>
        <begin position="16"/>
        <end position="193"/>
    </location>
</feature>
<dbReference type="Gene3D" id="3.40.50.410">
    <property type="entry name" value="von Willebrand factor, type A domain"/>
    <property type="match status" value="1"/>
</dbReference>
<dbReference type="Proteomes" id="UP000014139">
    <property type="component" value="Unassembled WGS sequence"/>
</dbReference>
<dbReference type="PATRIC" id="fig|1292037.4.peg.6114"/>
<comment type="caution">
    <text evidence="4">The sequence shown here is derived from an EMBL/GenBank/DDBJ whole genome shotgun (WGS) entry which is preliminary data.</text>
</comment>
<dbReference type="AlphaFoldDB" id="R1FYA9"/>
<keyword evidence="2" id="KW-0472">Membrane</keyword>
<dbReference type="InterPro" id="IPR002035">
    <property type="entry name" value="VWF_A"/>
</dbReference>
<keyword evidence="2" id="KW-1133">Transmembrane helix</keyword>
<dbReference type="InterPro" id="IPR036465">
    <property type="entry name" value="vWFA_dom_sf"/>
</dbReference>
<dbReference type="eggNOG" id="COG2304">
    <property type="taxonomic scope" value="Bacteria"/>
</dbReference>
<evidence type="ECO:0000313" key="5">
    <source>
        <dbReference type="Proteomes" id="UP000014139"/>
    </source>
</evidence>
<organism evidence="4 5">
    <name type="scientific">Amycolatopsis vancoresmycina DSM 44592</name>
    <dbReference type="NCBI Taxonomy" id="1292037"/>
    <lineage>
        <taxon>Bacteria</taxon>
        <taxon>Bacillati</taxon>
        <taxon>Actinomycetota</taxon>
        <taxon>Actinomycetes</taxon>
        <taxon>Pseudonocardiales</taxon>
        <taxon>Pseudonocardiaceae</taxon>
        <taxon>Amycolatopsis</taxon>
    </lineage>
</organism>
<evidence type="ECO:0000313" key="4">
    <source>
        <dbReference type="EMBL" id="EOD64302.1"/>
    </source>
</evidence>
<dbReference type="RefSeq" id="WP_004558905.1">
    <property type="nucleotide sequence ID" value="NZ_AOUO01000523.1"/>
</dbReference>
<evidence type="ECO:0000256" key="2">
    <source>
        <dbReference type="SAM" id="Phobius"/>
    </source>
</evidence>
<protein>
    <submittedName>
        <fullName evidence="4">von Willebrand factor type A</fullName>
    </submittedName>
</protein>
<dbReference type="OrthoDB" id="163530at2"/>
<dbReference type="SUPFAM" id="SSF53300">
    <property type="entry name" value="vWA-like"/>
    <property type="match status" value="1"/>
</dbReference>
<evidence type="ECO:0000256" key="1">
    <source>
        <dbReference type="SAM" id="MobiDB-lite"/>
    </source>
</evidence>
<gene>
    <name evidence="4" type="ORF">H480_32508</name>
</gene>
<feature type="region of interest" description="Disordered" evidence="1">
    <location>
        <begin position="692"/>
        <end position="722"/>
    </location>
</feature>
<sequence length="722" mass="74815">MPRVAEQQGVGIKPVRMVILVDESGSISAQDMAREQDAASLISQAELSPNSTVSVVGFASDSGSKPAVDVVCPPLTLAGPAERERIAQCVGELRKRTTEEGAGTDHAEALKQALSYLDQGSSPDEQKMIFLLTDGVLDVGDSPRYGVGKTAQQRNAAAHEVIRENLVKARDAHVQIWPLGFGNVDKSALDEFAQGGFQNGCGPGVPQPSATVVSGSADVAAALLRSFSSGSCTGTGPVTQNQLGSGAGLDVPVTVPAIATDGSIVVVKHDGRVAVEYVDPQGTVVPKSGKTASGQFSVSGESGAVEVLHVVDPLPGTWHVRLTSLPDIPPQNVLTTVTWRGAAQAQLLVDPPSPAAGQEVTVSLQVVLRGGRPVTDPNLLQGLNFGVAMESPKLPAQQLTLRDDGQGPDSAPDGTYSGRTTIPAAAAGQVTFHGTVSGIGISAADALAAVRVAPGVPVVLATTTLPTIATKVAPGQSAAAQVSVTNNSGQRRRLRIEVRTTGHAAITVPDAVHDADPGISNFGFQLVVAGNSADGVTTGTVRLVDDADPATVYHERAFTLDVERPGPPFPWLPVLGGLALALILLAAVAAVVARRRTQEVKDLTVQAVRNGHRTYLHAEDHNAVLFPFVVSTQTRVPELHHTKPGDPDAFLLTRSRAGLRIRTPYGETRQAQLDEEVEVGDGLTLVVTQPLIRAGDDGDDPGDDYAATASGPDAVAPGDPLL</sequence>
<dbReference type="EMBL" id="AOUO01000523">
    <property type="protein sequence ID" value="EOD64302.1"/>
    <property type="molecule type" value="Genomic_DNA"/>
</dbReference>
<name>R1FYA9_9PSEU</name>
<proteinExistence type="predicted"/>
<dbReference type="SMART" id="SM00327">
    <property type="entry name" value="VWA"/>
    <property type="match status" value="1"/>
</dbReference>
<accession>R1FYA9</accession>
<feature type="transmembrane region" description="Helical" evidence="2">
    <location>
        <begin position="571"/>
        <end position="593"/>
    </location>
</feature>
<dbReference type="Pfam" id="PF13519">
    <property type="entry name" value="VWA_2"/>
    <property type="match status" value="1"/>
</dbReference>
<reference evidence="4 5" key="1">
    <citation type="submission" date="2013-02" db="EMBL/GenBank/DDBJ databases">
        <title>Draft genome sequence of Amycolatopsis vancoresmycina strain DSM 44592T.</title>
        <authorList>
            <person name="Kumar S."/>
            <person name="Kaur N."/>
            <person name="Kaur C."/>
            <person name="Raghava G.P.S."/>
            <person name="Mayilraj S."/>
        </authorList>
    </citation>
    <scope>NUCLEOTIDE SEQUENCE [LARGE SCALE GENOMIC DNA]</scope>
    <source>
        <strain evidence="4 5">DSM 44592</strain>
    </source>
</reference>
<dbReference type="PROSITE" id="PS50234">
    <property type="entry name" value="VWFA"/>
    <property type="match status" value="1"/>
</dbReference>